<protein>
    <recommendedName>
        <fullName evidence="8">Riboflavin transporter</fullName>
    </recommendedName>
</protein>
<comment type="function">
    <text evidence="8">Probably a riboflavin-binding protein that interacts with the energy-coupling factor (ECF) ABC-transporter complex.</text>
</comment>
<feature type="transmembrane region" description="Helical" evidence="9">
    <location>
        <begin position="104"/>
        <end position="125"/>
    </location>
</feature>
<comment type="caution">
    <text evidence="10">The sequence shown here is derived from an EMBL/GenBank/DDBJ whole genome shotgun (WGS) entry which is preliminary data.</text>
</comment>
<dbReference type="PANTHER" id="PTHR38438:SF1">
    <property type="entry name" value="RIBOFLAVIN TRANSPORTER RIBU"/>
    <property type="match status" value="1"/>
</dbReference>
<dbReference type="Gene3D" id="1.10.1760.20">
    <property type="match status" value="1"/>
</dbReference>
<evidence type="ECO:0000256" key="9">
    <source>
        <dbReference type="SAM" id="Phobius"/>
    </source>
</evidence>
<dbReference type="Pfam" id="PF12822">
    <property type="entry name" value="ECF_trnsprt"/>
    <property type="match status" value="1"/>
</dbReference>
<comment type="subcellular location">
    <subcellularLocation>
        <location evidence="1">Cell membrane</location>
        <topology evidence="1">Multi-pass membrane protein</topology>
    </subcellularLocation>
</comment>
<dbReference type="InterPro" id="IPR025720">
    <property type="entry name" value="RibU"/>
</dbReference>
<evidence type="ECO:0000256" key="8">
    <source>
        <dbReference type="PIRNR" id="PIRNR037778"/>
    </source>
</evidence>
<reference evidence="10" key="1">
    <citation type="submission" date="2020-08" db="EMBL/GenBank/DDBJ databases">
        <title>Genome public.</title>
        <authorList>
            <person name="Liu C."/>
            <person name="Sun Q."/>
        </authorList>
    </citation>
    <scope>NUCLEOTIDE SEQUENCE</scope>
    <source>
        <strain evidence="10">NSJ-33</strain>
    </source>
</reference>
<accession>A0A926E4Y8</accession>
<dbReference type="PIRSF" id="PIRSF037778">
    <property type="entry name" value="UCP037778_transp_RibU"/>
    <property type="match status" value="1"/>
</dbReference>
<feature type="transmembrane region" description="Helical" evidence="9">
    <location>
        <begin position="145"/>
        <end position="165"/>
    </location>
</feature>
<keyword evidence="11" id="KW-1185">Reference proteome</keyword>
<evidence type="ECO:0000256" key="2">
    <source>
        <dbReference type="ARBA" id="ARBA00005540"/>
    </source>
</evidence>
<evidence type="ECO:0000256" key="6">
    <source>
        <dbReference type="ARBA" id="ARBA00022989"/>
    </source>
</evidence>
<dbReference type="GO" id="GO:0032217">
    <property type="term" value="F:riboflavin transmembrane transporter activity"/>
    <property type="evidence" value="ECO:0007669"/>
    <property type="project" value="UniProtKB-UniRule"/>
</dbReference>
<keyword evidence="5 9" id="KW-0812">Transmembrane</keyword>
<feature type="transmembrane region" description="Helical" evidence="9">
    <location>
        <begin position="6"/>
        <end position="33"/>
    </location>
</feature>
<feature type="transmembrane region" description="Helical" evidence="9">
    <location>
        <begin position="73"/>
        <end position="95"/>
    </location>
</feature>
<organism evidence="10 11">
    <name type="scientific">Fumia xinanensis</name>
    <dbReference type="NCBI Taxonomy" id="2763659"/>
    <lineage>
        <taxon>Bacteria</taxon>
        <taxon>Bacillati</taxon>
        <taxon>Bacillota</taxon>
        <taxon>Clostridia</taxon>
        <taxon>Eubacteriales</taxon>
        <taxon>Oscillospiraceae</taxon>
        <taxon>Fumia</taxon>
    </lineage>
</organism>
<dbReference type="InterPro" id="IPR024529">
    <property type="entry name" value="ECF_trnsprt_substrate-spec"/>
</dbReference>
<evidence type="ECO:0000256" key="3">
    <source>
        <dbReference type="ARBA" id="ARBA00022448"/>
    </source>
</evidence>
<evidence type="ECO:0000313" key="10">
    <source>
        <dbReference type="EMBL" id="MBC8560214.1"/>
    </source>
</evidence>
<dbReference type="GO" id="GO:0005886">
    <property type="term" value="C:plasma membrane"/>
    <property type="evidence" value="ECO:0007669"/>
    <property type="project" value="UniProtKB-SubCell"/>
</dbReference>
<dbReference type="RefSeq" id="WP_249295192.1">
    <property type="nucleotide sequence ID" value="NZ_JACRSV010000002.1"/>
</dbReference>
<keyword evidence="6 9" id="KW-1133">Transmembrane helix</keyword>
<evidence type="ECO:0000256" key="1">
    <source>
        <dbReference type="ARBA" id="ARBA00004651"/>
    </source>
</evidence>
<dbReference type="PANTHER" id="PTHR38438">
    <property type="entry name" value="RIBOFLAVIN TRANSPORTER RIBU"/>
    <property type="match status" value="1"/>
</dbReference>
<evidence type="ECO:0000256" key="4">
    <source>
        <dbReference type="ARBA" id="ARBA00022475"/>
    </source>
</evidence>
<evidence type="ECO:0000256" key="5">
    <source>
        <dbReference type="ARBA" id="ARBA00022692"/>
    </source>
</evidence>
<dbReference type="EMBL" id="JACRSV010000002">
    <property type="protein sequence ID" value="MBC8560214.1"/>
    <property type="molecule type" value="Genomic_DNA"/>
</dbReference>
<name>A0A926E4Y8_9FIRM</name>
<keyword evidence="7 8" id="KW-0472">Membrane</keyword>
<keyword evidence="3 8" id="KW-0813">Transport</keyword>
<comment type="similarity">
    <text evidence="2 8">Belongs to the prokaryotic riboflavin transporter (P-RFT) (TC 2.A.87) family.</text>
</comment>
<evidence type="ECO:0000256" key="7">
    <source>
        <dbReference type="ARBA" id="ARBA00023136"/>
    </source>
</evidence>
<gene>
    <name evidence="10" type="ORF">H8710_09055</name>
</gene>
<sequence length="217" mass="23089">MNTKTRKLTLIAMFCAIAYVVMVVARIPVVLFLKYEPKDVILTIGGFLLGPLASAAMSVVVSFVEMFTVSDTGIIGFVMNVLSSCSFACTAAVIYKKKHTLKGAVIGLISGCAVMVGVMLLWNYFITPLYMGYPREAVAELLLPAFLPFNLLKGGLNAGFTILLYKPVATALRKAHLAPESLGGGQESKGGRVGILLAAGVLLITCILLVLVMQGKI</sequence>
<feature type="transmembrane region" description="Helical" evidence="9">
    <location>
        <begin position="193"/>
        <end position="213"/>
    </location>
</feature>
<evidence type="ECO:0000313" key="11">
    <source>
        <dbReference type="Proteomes" id="UP000610760"/>
    </source>
</evidence>
<feature type="transmembrane region" description="Helical" evidence="9">
    <location>
        <begin position="40"/>
        <end position="61"/>
    </location>
</feature>
<dbReference type="AlphaFoldDB" id="A0A926E4Y8"/>
<proteinExistence type="inferred from homology"/>
<dbReference type="Proteomes" id="UP000610760">
    <property type="component" value="Unassembled WGS sequence"/>
</dbReference>
<keyword evidence="4 8" id="KW-1003">Cell membrane</keyword>